<proteinExistence type="predicted"/>
<dbReference type="RefSeq" id="WP_015158886.1">
    <property type="nucleotide sequence ID" value="NC_019697.1"/>
</dbReference>
<dbReference type="eggNOG" id="COG0617">
    <property type="taxonomic scope" value="Bacteria"/>
</dbReference>
<dbReference type="Pfam" id="PF10706">
    <property type="entry name" value="Aminoglyc_resit"/>
    <property type="match status" value="1"/>
</dbReference>
<dbReference type="EMBL" id="CP003600">
    <property type="protein sequence ID" value="AFY92710.1"/>
    <property type="molecule type" value="Genomic_DNA"/>
</dbReference>
<dbReference type="GO" id="GO:0016740">
    <property type="term" value="F:transferase activity"/>
    <property type="evidence" value="ECO:0007669"/>
    <property type="project" value="UniProtKB-KW"/>
</dbReference>
<dbReference type="KEGG" id="cmp:Cha6605_1551"/>
<protein>
    <submittedName>
        <fullName evidence="1">tRNA nucleotidyltransferase/poly(A) polymerase</fullName>
    </submittedName>
</protein>
<reference evidence="1 2" key="1">
    <citation type="submission" date="2012-05" db="EMBL/GenBank/DDBJ databases">
        <title>Finished chromosome of genome of Chamaesiphon sp. PCC 6605.</title>
        <authorList>
            <consortium name="US DOE Joint Genome Institute"/>
            <person name="Gugger M."/>
            <person name="Coursin T."/>
            <person name="Rippka R."/>
            <person name="Tandeau De Marsac N."/>
            <person name="Huntemann M."/>
            <person name="Wei C.-L."/>
            <person name="Han J."/>
            <person name="Detter J.C."/>
            <person name="Han C."/>
            <person name="Tapia R."/>
            <person name="Chen A."/>
            <person name="Kyrpides N."/>
            <person name="Mavromatis K."/>
            <person name="Markowitz V."/>
            <person name="Szeto E."/>
            <person name="Ivanova N."/>
            <person name="Pagani I."/>
            <person name="Pati A."/>
            <person name="Goodwin L."/>
            <person name="Nordberg H.P."/>
            <person name="Cantor M.N."/>
            <person name="Hua S.X."/>
            <person name="Woyke T."/>
            <person name="Kerfeld C.A."/>
        </authorList>
    </citation>
    <scope>NUCLEOTIDE SEQUENCE [LARGE SCALE GENOMIC DNA]</scope>
    <source>
        <strain evidence="2">ATCC 27169 / PCC 6605</strain>
    </source>
</reference>
<dbReference type="Gene3D" id="3.30.460.40">
    <property type="match status" value="1"/>
</dbReference>
<dbReference type="InterPro" id="IPR019646">
    <property type="entry name" value="Aminoglyc_AdlTrfase"/>
</dbReference>
<keyword evidence="2" id="KW-1185">Reference proteome</keyword>
<accession>K9UD09</accession>
<organism evidence="1 2">
    <name type="scientific">Chamaesiphon minutus (strain ATCC 27169 / PCC 6605)</name>
    <dbReference type="NCBI Taxonomy" id="1173020"/>
    <lineage>
        <taxon>Bacteria</taxon>
        <taxon>Bacillati</taxon>
        <taxon>Cyanobacteriota</taxon>
        <taxon>Cyanophyceae</taxon>
        <taxon>Gomontiellales</taxon>
        <taxon>Chamaesiphonaceae</taxon>
        <taxon>Chamaesiphon</taxon>
    </lineage>
</organism>
<dbReference type="AlphaFoldDB" id="K9UD09"/>
<evidence type="ECO:0000313" key="2">
    <source>
        <dbReference type="Proteomes" id="UP000010366"/>
    </source>
</evidence>
<dbReference type="InterPro" id="IPR043519">
    <property type="entry name" value="NT_sf"/>
</dbReference>
<dbReference type="STRING" id="1173020.Cha6605_1551"/>
<dbReference type="SUPFAM" id="SSF81301">
    <property type="entry name" value="Nucleotidyltransferase"/>
    <property type="match status" value="1"/>
</dbReference>
<evidence type="ECO:0000313" key="1">
    <source>
        <dbReference type="EMBL" id="AFY92710.1"/>
    </source>
</evidence>
<sequence length="212" mass="24456">MDAEDTYRQPDRTFLPLRLSVSFDREKYKRLMKNSISEMTLHDVSEIVQLFERHGIEFYVDGGWGVDALLGKQTRPHADLDIAIEHKDSLQVRALLKARGYSDMHRADSSDFNFVLGDCEGHQIDLHTYTFDAAGNCIYGIPYPLESLSGNGSINGYPVNCISPEWVVKFHTAYQFDEDDYRDVKAICQHFKIAMPLEYEDFERDFLQQGRS</sequence>
<keyword evidence="1" id="KW-0808">Transferase</keyword>
<dbReference type="HOGENOM" id="CLU_112803_0_0_3"/>
<dbReference type="Proteomes" id="UP000010366">
    <property type="component" value="Chromosome"/>
</dbReference>
<dbReference type="OrthoDB" id="9800567at2"/>
<name>K9UD09_CHAP6</name>
<gene>
    <name evidence="1" type="ORF">Cha6605_1551</name>
</gene>